<feature type="non-terminal residue" evidence="2">
    <location>
        <position position="136"/>
    </location>
</feature>
<sequence length="136" mass="15591">MAFKTKEQRIGFFSSLRNKFNQHNKNKHDEEVTKLKANLEKEKQKLQAQQTRFKGESETRSLKKKIEEVKAAKKEISNIRFKESSLGKVTALAKKGGQNISGNIKRVIDYEKKHAKSQFKTLKKAAKSANKSIKKA</sequence>
<dbReference type="AlphaFoldDB" id="X0WQF2"/>
<dbReference type="EMBL" id="BARS01041499">
    <property type="protein sequence ID" value="GAG32885.1"/>
    <property type="molecule type" value="Genomic_DNA"/>
</dbReference>
<reference evidence="2" key="1">
    <citation type="journal article" date="2014" name="Front. Microbiol.">
        <title>High frequency of phylogenetically diverse reductive dehalogenase-homologous genes in deep subseafloor sedimentary metagenomes.</title>
        <authorList>
            <person name="Kawai M."/>
            <person name="Futagami T."/>
            <person name="Toyoda A."/>
            <person name="Takaki Y."/>
            <person name="Nishi S."/>
            <person name="Hori S."/>
            <person name="Arai W."/>
            <person name="Tsubouchi T."/>
            <person name="Morono Y."/>
            <person name="Uchiyama I."/>
            <person name="Ito T."/>
            <person name="Fujiyama A."/>
            <person name="Inagaki F."/>
            <person name="Takami H."/>
        </authorList>
    </citation>
    <scope>NUCLEOTIDE SEQUENCE</scope>
    <source>
        <strain evidence="2">Expedition CK06-06</strain>
    </source>
</reference>
<keyword evidence="1" id="KW-0175">Coiled coil</keyword>
<proteinExistence type="predicted"/>
<name>X0WQF2_9ZZZZ</name>
<accession>X0WQF2</accession>
<protein>
    <submittedName>
        <fullName evidence="2">Uncharacterized protein</fullName>
    </submittedName>
</protein>
<evidence type="ECO:0000313" key="2">
    <source>
        <dbReference type="EMBL" id="GAG32885.1"/>
    </source>
</evidence>
<evidence type="ECO:0000256" key="1">
    <source>
        <dbReference type="SAM" id="Coils"/>
    </source>
</evidence>
<comment type="caution">
    <text evidence="2">The sequence shown here is derived from an EMBL/GenBank/DDBJ whole genome shotgun (WGS) entry which is preliminary data.</text>
</comment>
<organism evidence="2">
    <name type="scientific">marine sediment metagenome</name>
    <dbReference type="NCBI Taxonomy" id="412755"/>
    <lineage>
        <taxon>unclassified sequences</taxon>
        <taxon>metagenomes</taxon>
        <taxon>ecological metagenomes</taxon>
    </lineage>
</organism>
<feature type="coiled-coil region" evidence="1">
    <location>
        <begin position="25"/>
        <end position="82"/>
    </location>
</feature>
<gene>
    <name evidence="2" type="ORF">S01H1_63106</name>
</gene>